<protein>
    <submittedName>
        <fullName evidence="5">AraC family transcriptional regulator</fullName>
    </submittedName>
</protein>
<dbReference type="Pfam" id="PF12833">
    <property type="entry name" value="HTH_18"/>
    <property type="match status" value="1"/>
</dbReference>
<dbReference type="SMART" id="SM00342">
    <property type="entry name" value="HTH_ARAC"/>
    <property type="match status" value="1"/>
</dbReference>
<accession>A0A2S4HLA2</accession>
<evidence type="ECO:0000313" key="6">
    <source>
        <dbReference type="Proteomes" id="UP000237222"/>
    </source>
</evidence>
<dbReference type="InterPro" id="IPR018060">
    <property type="entry name" value="HTH_AraC"/>
</dbReference>
<evidence type="ECO:0000256" key="2">
    <source>
        <dbReference type="ARBA" id="ARBA00023125"/>
    </source>
</evidence>
<dbReference type="OrthoDB" id="6816069at2"/>
<dbReference type="PROSITE" id="PS01124">
    <property type="entry name" value="HTH_ARAC_FAMILY_2"/>
    <property type="match status" value="1"/>
</dbReference>
<keyword evidence="1" id="KW-0805">Transcription regulation</keyword>
<dbReference type="RefSeq" id="WP_103682512.1">
    <property type="nucleotide sequence ID" value="NZ_PQGG01000002.1"/>
</dbReference>
<sequence length="345" mass="38155">MKTSCYLVASDKVIPAWLQPVAILDLCAARGIDTHELLLNTALFASDLPFTGRYISLLQFQQLLRNANRLWPGADFPFQLGHQLLQHGLGPISALVDSYSELSTVLTLLCDYSVLLSPALAMRLVRPAPNEILIMFKPSAFVSVDGLALVAAITTLASIIKRFSGLREARYFFRSSVGEHREHFIAHLNGSCCFSAPFDGVRLLVDDTEKESVSNSVRSQVAIADCKALLPNAPYLSERLQKILASEGGGHSDLSACSVKLGISQATLKRRLREHGLSFQQQLDQYQLELALIELLLKRTSVDDAAARLNFHDSSNFRRAFKRWTGLSPSLMKANFNDLMPPLVK</sequence>
<organism evidence="5 6">
    <name type="scientific">Zhongshania marina</name>
    <dbReference type="NCBI Taxonomy" id="2304603"/>
    <lineage>
        <taxon>Bacteria</taxon>
        <taxon>Pseudomonadati</taxon>
        <taxon>Pseudomonadota</taxon>
        <taxon>Gammaproteobacteria</taxon>
        <taxon>Cellvibrionales</taxon>
        <taxon>Spongiibacteraceae</taxon>
        <taxon>Zhongshania</taxon>
    </lineage>
</organism>
<keyword evidence="3" id="KW-0804">Transcription</keyword>
<dbReference type="Proteomes" id="UP000237222">
    <property type="component" value="Unassembled WGS sequence"/>
</dbReference>
<dbReference type="GO" id="GO:0005829">
    <property type="term" value="C:cytosol"/>
    <property type="evidence" value="ECO:0007669"/>
    <property type="project" value="TreeGrafter"/>
</dbReference>
<dbReference type="PANTHER" id="PTHR47894:SF1">
    <property type="entry name" value="HTH-TYPE TRANSCRIPTIONAL REGULATOR VQSM"/>
    <property type="match status" value="1"/>
</dbReference>
<dbReference type="InterPro" id="IPR032687">
    <property type="entry name" value="AraC-type_N"/>
</dbReference>
<dbReference type="SUPFAM" id="SSF46689">
    <property type="entry name" value="Homeodomain-like"/>
    <property type="match status" value="1"/>
</dbReference>
<dbReference type="InterPro" id="IPR009057">
    <property type="entry name" value="Homeodomain-like_sf"/>
</dbReference>
<dbReference type="GO" id="GO:0000976">
    <property type="term" value="F:transcription cis-regulatory region binding"/>
    <property type="evidence" value="ECO:0007669"/>
    <property type="project" value="TreeGrafter"/>
</dbReference>
<evidence type="ECO:0000259" key="4">
    <source>
        <dbReference type="PROSITE" id="PS01124"/>
    </source>
</evidence>
<reference evidence="5 6" key="1">
    <citation type="submission" date="2018-01" db="EMBL/GenBank/DDBJ databases">
        <authorList>
            <person name="Yu X.-D."/>
        </authorList>
    </citation>
    <scope>NUCLEOTIDE SEQUENCE [LARGE SCALE GENOMIC DNA]</scope>
    <source>
        <strain evidence="5 6">ZX-21</strain>
    </source>
</reference>
<keyword evidence="2" id="KW-0238">DNA-binding</keyword>
<dbReference type="InterPro" id="IPR018062">
    <property type="entry name" value="HTH_AraC-typ_CS"/>
</dbReference>
<dbReference type="GO" id="GO:0003700">
    <property type="term" value="F:DNA-binding transcription factor activity"/>
    <property type="evidence" value="ECO:0007669"/>
    <property type="project" value="InterPro"/>
</dbReference>
<evidence type="ECO:0000256" key="1">
    <source>
        <dbReference type="ARBA" id="ARBA00023015"/>
    </source>
</evidence>
<dbReference type="PANTHER" id="PTHR47894">
    <property type="entry name" value="HTH-TYPE TRANSCRIPTIONAL REGULATOR GADX"/>
    <property type="match status" value="1"/>
</dbReference>
<evidence type="ECO:0000256" key="3">
    <source>
        <dbReference type="ARBA" id="ARBA00023163"/>
    </source>
</evidence>
<proteinExistence type="predicted"/>
<dbReference type="AlphaFoldDB" id="A0A2S4HLA2"/>
<feature type="domain" description="HTH araC/xylS-type" evidence="4">
    <location>
        <begin position="238"/>
        <end position="335"/>
    </location>
</feature>
<name>A0A2S4HLA2_9GAMM</name>
<dbReference type="PROSITE" id="PS00041">
    <property type="entry name" value="HTH_ARAC_FAMILY_1"/>
    <property type="match status" value="1"/>
</dbReference>
<dbReference type="Gene3D" id="1.10.10.60">
    <property type="entry name" value="Homeodomain-like"/>
    <property type="match status" value="1"/>
</dbReference>
<dbReference type="Pfam" id="PF12625">
    <property type="entry name" value="Arabinose_bd"/>
    <property type="match status" value="1"/>
</dbReference>
<gene>
    <name evidence="5" type="ORF">C0068_00390</name>
</gene>
<evidence type="ECO:0000313" key="5">
    <source>
        <dbReference type="EMBL" id="POP54709.1"/>
    </source>
</evidence>
<comment type="caution">
    <text evidence="5">The sequence shown here is derived from an EMBL/GenBank/DDBJ whole genome shotgun (WGS) entry which is preliminary data.</text>
</comment>
<dbReference type="EMBL" id="PQGG01000002">
    <property type="protein sequence ID" value="POP54709.1"/>
    <property type="molecule type" value="Genomic_DNA"/>
</dbReference>